<comment type="caution">
    <text evidence="4">The sequence shown here is derived from an EMBL/GenBank/DDBJ whole genome shotgun (WGS) entry which is preliminary data.</text>
</comment>
<feature type="transmembrane region" description="Helical" evidence="2">
    <location>
        <begin position="83"/>
        <end position="107"/>
    </location>
</feature>
<evidence type="ECO:0000256" key="2">
    <source>
        <dbReference type="SAM" id="Phobius"/>
    </source>
</evidence>
<sequence length="377" mass="42538">MNPDESGESPNSPSSLTNRFLLVAFVSVALYNVLELTFMVFSTFKKRSGLYFWSFCIAIWGIPPYSIGFLLKGIGANPNATYAYVTLIVIGWCSTVTGQSVVLYSRLHLVDREKKHLRFVLAMIVFNAVTLHSVTTVMVFGSNSPTYSERFVTPYSIVEKIQVTIFFFQELIISMLYIFATVSLFRGSIIHAKSNRARTLRHLIVVNIVVIILDITILGLEYANLYQLQTAYKGMAYSIKLKLEFNILNELVKLTRSHSDSAAVDLSDYVFDGSYQTSTRRESSRQSGISPMTLFSRQTESRRATILNQRIEEEDGLEVEPASSTHAPNKSAIRYRREERIWVTQTIDVDFGDACDAEADIPPDQELNQPSNPKDPS</sequence>
<gene>
    <name evidence="4" type="ORF">IM811_011379</name>
</gene>
<feature type="transmembrane region" description="Helical" evidence="2">
    <location>
        <begin position="203"/>
        <end position="223"/>
    </location>
</feature>
<reference evidence="4" key="1">
    <citation type="submission" date="2020-10" db="EMBL/GenBank/DDBJ databases">
        <title>High-Quality Genome Resource of Clonostachys rosea strain S41 by Oxford Nanopore Long-Read Sequencing.</title>
        <authorList>
            <person name="Wang H."/>
        </authorList>
    </citation>
    <scope>NUCLEOTIDE SEQUENCE</scope>
    <source>
        <strain evidence="4">S41</strain>
    </source>
</reference>
<evidence type="ECO:0000259" key="3">
    <source>
        <dbReference type="Pfam" id="PF24802"/>
    </source>
</evidence>
<feature type="compositionally biased region" description="Acidic residues" evidence="1">
    <location>
        <begin position="353"/>
        <end position="363"/>
    </location>
</feature>
<dbReference type="Proteomes" id="UP000616885">
    <property type="component" value="Unassembled WGS sequence"/>
</dbReference>
<keyword evidence="2" id="KW-0812">Transmembrane</keyword>
<organism evidence="4 5">
    <name type="scientific">Bionectria ochroleuca</name>
    <name type="common">Gliocladium roseum</name>
    <dbReference type="NCBI Taxonomy" id="29856"/>
    <lineage>
        <taxon>Eukaryota</taxon>
        <taxon>Fungi</taxon>
        <taxon>Dikarya</taxon>
        <taxon>Ascomycota</taxon>
        <taxon>Pezizomycotina</taxon>
        <taxon>Sordariomycetes</taxon>
        <taxon>Hypocreomycetidae</taxon>
        <taxon>Hypocreales</taxon>
        <taxon>Bionectriaceae</taxon>
        <taxon>Clonostachys</taxon>
    </lineage>
</organism>
<dbReference type="PANTHER" id="PTHR37013">
    <property type="entry name" value="INTEGRAL MEMBRANE PROTEIN (AFU_ORTHOLOGUE AFUA_1G05950)-RELATED"/>
    <property type="match status" value="1"/>
</dbReference>
<accession>A0A8H7NHY4</accession>
<feature type="transmembrane region" description="Helical" evidence="2">
    <location>
        <begin position="20"/>
        <end position="41"/>
    </location>
</feature>
<keyword evidence="2" id="KW-0472">Membrane</keyword>
<feature type="transmembrane region" description="Helical" evidence="2">
    <location>
        <begin position="161"/>
        <end position="182"/>
    </location>
</feature>
<protein>
    <recommendedName>
        <fullName evidence="3">DUF7703 domain-containing protein</fullName>
    </recommendedName>
</protein>
<feature type="region of interest" description="Disordered" evidence="1">
    <location>
        <begin position="353"/>
        <end position="377"/>
    </location>
</feature>
<feature type="transmembrane region" description="Helical" evidence="2">
    <location>
        <begin position="119"/>
        <end position="141"/>
    </location>
</feature>
<keyword evidence="2" id="KW-1133">Transmembrane helix</keyword>
<feature type="domain" description="DUF7703" evidence="3">
    <location>
        <begin position="18"/>
        <end position="257"/>
    </location>
</feature>
<evidence type="ECO:0000313" key="4">
    <source>
        <dbReference type="EMBL" id="KAF9755938.1"/>
    </source>
</evidence>
<feature type="compositionally biased region" description="Polar residues" evidence="1">
    <location>
        <begin position="366"/>
        <end position="377"/>
    </location>
</feature>
<dbReference type="AlphaFoldDB" id="A0A8H7NHY4"/>
<feature type="transmembrane region" description="Helical" evidence="2">
    <location>
        <begin position="50"/>
        <end position="71"/>
    </location>
</feature>
<dbReference type="EMBL" id="JADCTT010000003">
    <property type="protein sequence ID" value="KAF9755938.1"/>
    <property type="molecule type" value="Genomic_DNA"/>
</dbReference>
<evidence type="ECO:0000313" key="5">
    <source>
        <dbReference type="Proteomes" id="UP000616885"/>
    </source>
</evidence>
<dbReference type="InterPro" id="IPR056120">
    <property type="entry name" value="DUF7703"/>
</dbReference>
<evidence type="ECO:0000256" key="1">
    <source>
        <dbReference type="SAM" id="MobiDB-lite"/>
    </source>
</evidence>
<dbReference type="Pfam" id="PF24802">
    <property type="entry name" value="DUF7703"/>
    <property type="match status" value="1"/>
</dbReference>
<dbReference type="PANTHER" id="PTHR37013:SF3">
    <property type="entry name" value="INTEGRAL MEMBRANE PROTEIN (AFU_ORTHOLOGUE AFUA_1G05950)"/>
    <property type="match status" value="1"/>
</dbReference>
<feature type="region of interest" description="Disordered" evidence="1">
    <location>
        <begin position="312"/>
        <end position="331"/>
    </location>
</feature>
<proteinExistence type="predicted"/>
<name>A0A8H7NHY4_BIOOC</name>